<evidence type="ECO:0000313" key="1">
    <source>
        <dbReference type="EMBL" id="AZS50701.1"/>
    </source>
</evidence>
<organism evidence="1 2">
    <name type="scientific">Entomomonas moraniae</name>
    <dbReference type="NCBI Taxonomy" id="2213226"/>
    <lineage>
        <taxon>Bacteria</taxon>
        <taxon>Pseudomonadati</taxon>
        <taxon>Pseudomonadota</taxon>
        <taxon>Gammaproteobacteria</taxon>
        <taxon>Pseudomonadales</taxon>
        <taxon>Pseudomonadaceae</taxon>
        <taxon>Entomomonas</taxon>
    </lineage>
</organism>
<protein>
    <submittedName>
        <fullName evidence="1">Uncharacterized protein</fullName>
    </submittedName>
</protein>
<dbReference type="EMBL" id="CP029822">
    <property type="protein sequence ID" value="AZS50701.1"/>
    <property type="molecule type" value="Genomic_DNA"/>
</dbReference>
<dbReference type="KEGG" id="emo:DM558_07870"/>
<evidence type="ECO:0000313" key="2">
    <source>
        <dbReference type="Proteomes" id="UP000273143"/>
    </source>
</evidence>
<name>A0A3S9XE77_9GAMM</name>
<dbReference type="AlphaFoldDB" id="A0A3S9XE77"/>
<gene>
    <name evidence="1" type="ORF">DM558_07870</name>
</gene>
<dbReference type="Proteomes" id="UP000273143">
    <property type="component" value="Chromosome"/>
</dbReference>
<reference evidence="2" key="1">
    <citation type="submission" date="2018-06" db="EMBL/GenBank/DDBJ databases">
        <title>Complete genome of Pseudomonas insecticola strain QZS01.</title>
        <authorList>
            <person name="Wang J."/>
            <person name="Su Q."/>
        </authorList>
    </citation>
    <scope>NUCLEOTIDE SEQUENCE [LARGE SCALE GENOMIC DNA]</scope>
    <source>
        <strain evidence="2">QZS01</strain>
    </source>
</reference>
<sequence length="138" mass="16082">MSQYREKFLSLWPQLQIGQSFWIVDDITKEFWLVDLDDLTIKIRPQNNIKVAKQAFIDVIDYLVAHNHYQELPCDIKIDEVYERSSAIANVARDANPYMKESPLNYILAILKALGIVDVTGVRPNMTWLIKQEETEVL</sequence>
<keyword evidence="2" id="KW-1185">Reference proteome</keyword>
<dbReference type="RefSeq" id="WP_127163250.1">
    <property type="nucleotide sequence ID" value="NZ_CP029822.1"/>
</dbReference>
<proteinExistence type="predicted"/>
<accession>A0A3S9XE77</accession>